<sequence length="94" mass="10721">MKTKLLTDFSVDKENKTISVKDGLQRRVCDGAGEPEPAAKRKIEESAQQTGDGLEAVHFQTATIFMGDRQHIPSIMLFFHTFRDFKEKRDSYTV</sequence>
<feature type="region of interest" description="Disordered" evidence="1">
    <location>
        <begin position="28"/>
        <end position="52"/>
    </location>
</feature>
<gene>
    <name evidence="2" type="ORF">FVR03_18850</name>
</gene>
<keyword evidence="3" id="KW-1185">Reference proteome</keyword>
<dbReference type="AlphaFoldDB" id="A0A5C8J9X3"/>
<protein>
    <submittedName>
        <fullName evidence="2">Uncharacterized protein</fullName>
    </submittedName>
</protein>
<reference evidence="2 3" key="1">
    <citation type="submission" date="2019-08" db="EMBL/GenBank/DDBJ databases">
        <authorList>
            <person name="Shi S."/>
        </authorList>
    </citation>
    <scope>NUCLEOTIDE SEQUENCE [LARGE SCALE GENOMIC DNA]</scope>
    <source>
        <strain evidence="2 3">GY10130</strain>
    </source>
</reference>
<proteinExistence type="predicted"/>
<dbReference type="Proteomes" id="UP000321926">
    <property type="component" value="Unassembled WGS sequence"/>
</dbReference>
<accession>A0A5C8J9X3</accession>
<dbReference type="EMBL" id="VRTY01000090">
    <property type="protein sequence ID" value="TXK33763.1"/>
    <property type="molecule type" value="Genomic_DNA"/>
</dbReference>
<dbReference type="RefSeq" id="WP_147923324.1">
    <property type="nucleotide sequence ID" value="NZ_VRTY01000090.1"/>
</dbReference>
<evidence type="ECO:0000256" key="1">
    <source>
        <dbReference type="SAM" id="MobiDB-lite"/>
    </source>
</evidence>
<organism evidence="2 3">
    <name type="scientific">Pontibacter qinzhouensis</name>
    <dbReference type="NCBI Taxonomy" id="2603253"/>
    <lineage>
        <taxon>Bacteria</taxon>
        <taxon>Pseudomonadati</taxon>
        <taxon>Bacteroidota</taxon>
        <taxon>Cytophagia</taxon>
        <taxon>Cytophagales</taxon>
        <taxon>Hymenobacteraceae</taxon>
        <taxon>Pontibacter</taxon>
    </lineage>
</organism>
<comment type="caution">
    <text evidence="2">The sequence shown here is derived from an EMBL/GenBank/DDBJ whole genome shotgun (WGS) entry which is preliminary data.</text>
</comment>
<evidence type="ECO:0000313" key="2">
    <source>
        <dbReference type="EMBL" id="TXK33763.1"/>
    </source>
</evidence>
<name>A0A5C8J9X3_9BACT</name>
<evidence type="ECO:0000313" key="3">
    <source>
        <dbReference type="Proteomes" id="UP000321926"/>
    </source>
</evidence>